<dbReference type="InterPro" id="IPR010471">
    <property type="entry name" value="DUF1068"/>
</dbReference>
<dbReference type="Gramene" id="CDP10199">
    <property type="protein sequence ID" value="CDP10199"/>
    <property type="gene ID" value="GSCOC_T00030844001"/>
</dbReference>
<dbReference type="InParanoid" id="A0A068UPQ9"/>
<dbReference type="PANTHER" id="PTHR32254:SF3">
    <property type="entry name" value="EXPRESSED PROTEIN-RELATED"/>
    <property type="match status" value="1"/>
</dbReference>
<proteinExistence type="predicted"/>
<accession>A0A068UPQ9</accession>
<name>A0A068UPQ9_COFCA</name>
<dbReference type="STRING" id="49390.A0A068UPQ9"/>
<organism evidence="1 2">
    <name type="scientific">Coffea canephora</name>
    <name type="common">Robusta coffee</name>
    <dbReference type="NCBI Taxonomy" id="49390"/>
    <lineage>
        <taxon>Eukaryota</taxon>
        <taxon>Viridiplantae</taxon>
        <taxon>Streptophyta</taxon>
        <taxon>Embryophyta</taxon>
        <taxon>Tracheophyta</taxon>
        <taxon>Spermatophyta</taxon>
        <taxon>Magnoliopsida</taxon>
        <taxon>eudicotyledons</taxon>
        <taxon>Gunneridae</taxon>
        <taxon>Pentapetalae</taxon>
        <taxon>asterids</taxon>
        <taxon>lamiids</taxon>
        <taxon>Gentianales</taxon>
        <taxon>Rubiaceae</taxon>
        <taxon>Ixoroideae</taxon>
        <taxon>Gardenieae complex</taxon>
        <taxon>Bertiereae - Coffeeae clade</taxon>
        <taxon>Coffeeae</taxon>
        <taxon>Coffea</taxon>
    </lineage>
</organism>
<reference evidence="2" key="1">
    <citation type="journal article" date="2014" name="Science">
        <title>The coffee genome provides insight into the convergent evolution of caffeine biosynthesis.</title>
        <authorList>
            <person name="Denoeud F."/>
            <person name="Carretero-Paulet L."/>
            <person name="Dereeper A."/>
            <person name="Droc G."/>
            <person name="Guyot R."/>
            <person name="Pietrella M."/>
            <person name="Zheng C."/>
            <person name="Alberti A."/>
            <person name="Anthony F."/>
            <person name="Aprea G."/>
            <person name="Aury J.M."/>
            <person name="Bento P."/>
            <person name="Bernard M."/>
            <person name="Bocs S."/>
            <person name="Campa C."/>
            <person name="Cenci A."/>
            <person name="Combes M.C."/>
            <person name="Crouzillat D."/>
            <person name="Da Silva C."/>
            <person name="Daddiego L."/>
            <person name="De Bellis F."/>
            <person name="Dussert S."/>
            <person name="Garsmeur O."/>
            <person name="Gayraud T."/>
            <person name="Guignon V."/>
            <person name="Jahn K."/>
            <person name="Jamilloux V."/>
            <person name="Joet T."/>
            <person name="Labadie K."/>
            <person name="Lan T."/>
            <person name="Leclercq J."/>
            <person name="Lepelley M."/>
            <person name="Leroy T."/>
            <person name="Li L.T."/>
            <person name="Librado P."/>
            <person name="Lopez L."/>
            <person name="Munoz A."/>
            <person name="Noel B."/>
            <person name="Pallavicini A."/>
            <person name="Perrotta G."/>
            <person name="Poncet V."/>
            <person name="Pot D."/>
            <person name="Priyono X."/>
            <person name="Rigoreau M."/>
            <person name="Rouard M."/>
            <person name="Rozas J."/>
            <person name="Tranchant-Dubreuil C."/>
            <person name="VanBuren R."/>
            <person name="Zhang Q."/>
            <person name="Andrade A.C."/>
            <person name="Argout X."/>
            <person name="Bertrand B."/>
            <person name="de Kochko A."/>
            <person name="Graziosi G."/>
            <person name="Henry R.J."/>
            <person name="Jayarama X."/>
            <person name="Ming R."/>
            <person name="Nagai C."/>
            <person name="Rounsley S."/>
            <person name="Sankoff D."/>
            <person name="Giuliano G."/>
            <person name="Albert V.A."/>
            <person name="Wincker P."/>
            <person name="Lashermes P."/>
        </authorList>
    </citation>
    <scope>NUCLEOTIDE SEQUENCE [LARGE SCALE GENOMIC DNA]</scope>
    <source>
        <strain evidence="2">cv. DH200-94</strain>
    </source>
</reference>
<dbReference type="EMBL" id="HG739127">
    <property type="protein sequence ID" value="CDP10199.1"/>
    <property type="molecule type" value="Genomic_DNA"/>
</dbReference>
<dbReference type="OMA" id="CRQDETH"/>
<gene>
    <name evidence="1" type="ORF">GSCOC_T00030844001</name>
</gene>
<protein>
    <submittedName>
        <fullName evidence="1">Uncharacterized protein</fullName>
    </submittedName>
</protein>
<dbReference type="PhylomeDB" id="A0A068UPQ9"/>
<dbReference type="AlphaFoldDB" id="A0A068UPQ9"/>
<evidence type="ECO:0000313" key="1">
    <source>
        <dbReference type="EMBL" id="CDP10199.1"/>
    </source>
</evidence>
<sequence length="92" mass="10077">MSRRSGNCVRCCLVVFAVVSALCVSGPAIYWKFKKSLSLKTASLNSCSPCICDCAPPLSLLKIAPGMIFIGQSFKLWNNFSFFFGRHACMIS</sequence>
<dbReference type="Proteomes" id="UP000295252">
    <property type="component" value="Chromosome VIII"/>
</dbReference>
<evidence type="ECO:0000313" key="2">
    <source>
        <dbReference type="Proteomes" id="UP000295252"/>
    </source>
</evidence>
<keyword evidence="2" id="KW-1185">Reference proteome</keyword>
<dbReference type="Pfam" id="PF06364">
    <property type="entry name" value="DUF1068"/>
    <property type="match status" value="1"/>
</dbReference>
<dbReference type="OrthoDB" id="1898954at2759"/>
<dbReference type="PANTHER" id="PTHR32254">
    <property type="entry name" value="EXPRESSED PROTEIN"/>
    <property type="match status" value="1"/>
</dbReference>